<keyword evidence="4" id="KW-1003">Cell membrane</keyword>
<feature type="transmembrane region" description="Helical" evidence="10">
    <location>
        <begin position="196"/>
        <end position="221"/>
    </location>
</feature>
<dbReference type="PANTHER" id="PTHR43298">
    <property type="entry name" value="MULTIDRUG RESISTANCE PROTEIN NORM-RELATED"/>
    <property type="match status" value="1"/>
</dbReference>
<evidence type="ECO:0000256" key="5">
    <source>
        <dbReference type="ARBA" id="ARBA00022692"/>
    </source>
</evidence>
<dbReference type="GO" id="GO:0042910">
    <property type="term" value="F:xenobiotic transmembrane transporter activity"/>
    <property type="evidence" value="ECO:0007669"/>
    <property type="project" value="InterPro"/>
</dbReference>
<accession>A0A832I728</accession>
<keyword evidence="2" id="KW-0813">Transport</keyword>
<sequence>MPKDLTEGSLSKNLLYMAVPTMGGFAVQVLYDIVDMFWIGKISSRAIAGVAVFSSIFWLISVLNEIIGTGSVSMISQAYGAKDYARVNRTIEQTIVFKIFVALIATILLILFLKPLMMFFSKDEEVITAGIDYGFWRIFFLPIFFATYSIYTALRTTGESKLPNIMMAVGAVTNMVLDPIFMFTRVPGLNIRGLGLGVKGAAIATVVASSVVFVWGLIVLFRGQGVIKITPAGLFKLDWSIDKKLLVVGLPSGIEMFLRNLSNMIMVKLFSMYGSTVLAAIGIVDRMIGLAFVPLMGFSIGTSTIVGQCLGANKIERAERTVLLAALYNALFLSALVVLANISPQLVIEFFTKDQAVVREGAFAIRLGSWAVLIAGFSISLMSAFFGAGYTKAAMFSSIVGRWFVQVPYSVLVAVVLKLPIKFLWFSFLFAEIGEISYASAVFFKGKWKSYRVI</sequence>
<dbReference type="InterPro" id="IPR048279">
    <property type="entry name" value="MdtK-like"/>
</dbReference>
<evidence type="ECO:0000256" key="10">
    <source>
        <dbReference type="SAM" id="Phobius"/>
    </source>
</evidence>
<dbReference type="Pfam" id="PF01554">
    <property type="entry name" value="MatE"/>
    <property type="match status" value="2"/>
</dbReference>
<feature type="transmembrane region" description="Helical" evidence="10">
    <location>
        <begin position="46"/>
        <end position="75"/>
    </location>
</feature>
<dbReference type="PANTHER" id="PTHR43298:SF2">
    <property type="entry name" value="FMN_FAD EXPORTER YEEO-RELATED"/>
    <property type="match status" value="1"/>
</dbReference>
<dbReference type="PIRSF" id="PIRSF006603">
    <property type="entry name" value="DinF"/>
    <property type="match status" value="1"/>
</dbReference>
<dbReference type="AlphaFoldDB" id="A0A832I728"/>
<name>A0A832I728_9THEM</name>
<keyword evidence="7" id="KW-0406">Ion transport</keyword>
<evidence type="ECO:0000256" key="1">
    <source>
        <dbReference type="ARBA" id="ARBA00004651"/>
    </source>
</evidence>
<feature type="transmembrane region" description="Helical" evidence="10">
    <location>
        <begin position="14"/>
        <end position="34"/>
    </location>
</feature>
<dbReference type="GO" id="GO:0015297">
    <property type="term" value="F:antiporter activity"/>
    <property type="evidence" value="ECO:0007669"/>
    <property type="project" value="UniProtKB-KW"/>
</dbReference>
<keyword evidence="6 10" id="KW-1133">Transmembrane helix</keyword>
<protein>
    <recommendedName>
        <fullName evidence="9">Multidrug-efflux transporter</fullName>
    </recommendedName>
</protein>
<feature type="transmembrane region" description="Helical" evidence="10">
    <location>
        <begin position="134"/>
        <end position="153"/>
    </location>
</feature>
<dbReference type="GO" id="GO:0006811">
    <property type="term" value="P:monoatomic ion transport"/>
    <property type="evidence" value="ECO:0007669"/>
    <property type="project" value="UniProtKB-KW"/>
</dbReference>
<organism evidence="11">
    <name type="scientific">Pseudothermotoga hypogea</name>
    <dbReference type="NCBI Taxonomy" id="57487"/>
    <lineage>
        <taxon>Bacteria</taxon>
        <taxon>Thermotogati</taxon>
        <taxon>Thermotogota</taxon>
        <taxon>Thermotogae</taxon>
        <taxon>Thermotogales</taxon>
        <taxon>Thermotogaceae</taxon>
        <taxon>Pseudothermotoga</taxon>
    </lineage>
</organism>
<evidence type="ECO:0000256" key="8">
    <source>
        <dbReference type="ARBA" id="ARBA00023136"/>
    </source>
</evidence>
<keyword evidence="3" id="KW-0050">Antiport</keyword>
<evidence type="ECO:0000256" key="6">
    <source>
        <dbReference type="ARBA" id="ARBA00022989"/>
    </source>
</evidence>
<feature type="transmembrane region" description="Helical" evidence="10">
    <location>
        <begin position="363"/>
        <end position="387"/>
    </location>
</feature>
<feature type="transmembrane region" description="Helical" evidence="10">
    <location>
        <begin position="265"/>
        <end position="284"/>
    </location>
</feature>
<dbReference type="GO" id="GO:0005886">
    <property type="term" value="C:plasma membrane"/>
    <property type="evidence" value="ECO:0007669"/>
    <property type="project" value="UniProtKB-SubCell"/>
</dbReference>
<dbReference type="NCBIfam" id="TIGR00797">
    <property type="entry name" value="matE"/>
    <property type="match status" value="1"/>
</dbReference>
<evidence type="ECO:0000256" key="2">
    <source>
        <dbReference type="ARBA" id="ARBA00022448"/>
    </source>
</evidence>
<reference evidence="11" key="1">
    <citation type="journal article" date="2020" name="mSystems">
        <title>Genome- and Community-Level Interaction Insights into Carbon Utilization and Element Cycling Functions of Hydrothermarchaeota in Hydrothermal Sediment.</title>
        <authorList>
            <person name="Zhou Z."/>
            <person name="Liu Y."/>
            <person name="Xu W."/>
            <person name="Pan J."/>
            <person name="Luo Z.H."/>
            <person name="Li M."/>
        </authorList>
    </citation>
    <scope>NUCLEOTIDE SEQUENCE [LARGE SCALE GENOMIC DNA]</scope>
    <source>
        <strain evidence="11">SpSt-86</strain>
    </source>
</reference>
<dbReference type="InterPro" id="IPR050222">
    <property type="entry name" value="MATE_MdtK"/>
</dbReference>
<feature type="transmembrane region" description="Helical" evidence="10">
    <location>
        <begin position="290"/>
        <end position="310"/>
    </location>
</feature>
<feature type="transmembrane region" description="Helical" evidence="10">
    <location>
        <begin position="165"/>
        <end position="184"/>
    </location>
</feature>
<keyword evidence="5 10" id="KW-0812">Transmembrane</keyword>
<proteinExistence type="predicted"/>
<comment type="subcellular location">
    <subcellularLocation>
        <location evidence="1">Cell membrane</location>
        <topology evidence="1">Multi-pass membrane protein</topology>
    </subcellularLocation>
</comment>
<evidence type="ECO:0000313" key="11">
    <source>
        <dbReference type="EMBL" id="HGZ78735.1"/>
    </source>
</evidence>
<gene>
    <name evidence="11" type="ORF">ENW55_01970</name>
</gene>
<feature type="transmembrane region" description="Helical" evidence="10">
    <location>
        <begin position="322"/>
        <end position="343"/>
    </location>
</feature>
<dbReference type="InterPro" id="IPR002528">
    <property type="entry name" value="MATE_fam"/>
</dbReference>
<feature type="transmembrane region" description="Helical" evidence="10">
    <location>
        <begin position="399"/>
        <end position="417"/>
    </location>
</feature>
<keyword evidence="8 10" id="KW-0472">Membrane</keyword>
<evidence type="ECO:0000256" key="9">
    <source>
        <dbReference type="ARBA" id="ARBA00031636"/>
    </source>
</evidence>
<feature type="transmembrane region" description="Helical" evidence="10">
    <location>
        <begin position="95"/>
        <end position="113"/>
    </location>
</feature>
<evidence type="ECO:0000256" key="4">
    <source>
        <dbReference type="ARBA" id="ARBA00022475"/>
    </source>
</evidence>
<comment type="caution">
    <text evidence="11">The sequence shown here is derived from an EMBL/GenBank/DDBJ whole genome shotgun (WGS) entry which is preliminary data.</text>
</comment>
<evidence type="ECO:0000256" key="3">
    <source>
        <dbReference type="ARBA" id="ARBA00022449"/>
    </source>
</evidence>
<dbReference type="EMBL" id="DTKQ01000015">
    <property type="protein sequence ID" value="HGZ78735.1"/>
    <property type="molecule type" value="Genomic_DNA"/>
</dbReference>
<feature type="transmembrane region" description="Helical" evidence="10">
    <location>
        <begin position="423"/>
        <end position="444"/>
    </location>
</feature>
<dbReference type="CDD" id="cd13137">
    <property type="entry name" value="MATE_NorM_like"/>
    <property type="match status" value="1"/>
</dbReference>
<evidence type="ECO:0000256" key="7">
    <source>
        <dbReference type="ARBA" id="ARBA00023065"/>
    </source>
</evidence>